<evidence type="ECO:0000259" key="2">
    <source>
        <dbReference type="Pfam" id="PF01408"/>
    </source>
</evidence>
<dbReference type="Pfam" id="PF01408">
    <property type="entry name" value="GFO_IDH_MocA"/>
    <property type="match status" value="1"/>
</dbReference>
<evidence type="ECO:0000256" key="1">
    <source>
        <dbReference type="ARBA" id="ARBA00010928"/>
    </source>
</evidence>
<protein>
    <submittedName>
        <fullName evidence="4">Oxidoreductase</fullName>
    </submittedName>
</protein>
<dbReference type="Proteomes" id="UP000234950">
    <property type="component" value="Unassembled WGS sequence"/>
</dbReference>
<dbReference type="SUPFAM" id="SSF55347">
    <property type="entry name" value="Glyceraldehyde-3-phosphate dehydrogenase-like, C-terminal domain"/>
    <property type="match status" value="1"/>
</dbReference>
<dbReference type="OrthoDB" id="9781031at2"/>
<reference evidence="4 5" key="1">
    <citation type="submission" date="2017-11" db="EMBL/GenBank/DDBJ databases">
        <title>Comparitive Functional Genomics of Dry Heat Resistant strains isolated from the Viking Spacecraft.</title>
        <authorList>
            <person name="Seuylemezian A."/>
            <person name="Cooper K."/>
            <person name="Vaishampayan P."/>
        </authorList>
    </citation>
    <scope>NUCLEOTIDE SEQUENCE [LARGE SCALE GENOMIC DNA]</scope>
    <source>
        <strain evidence="4 5">V32-6</strain>
    </source>
</reference>
<dbReference type="InterPro" id="IPR000683">
    <property type="entry name" value="Gfo/Idh/MocA-like_OxRdtase_N"/>
</dbReference>
<feature type="domain" description="Gfo/Idh/MocA-like oxidoreductase C-terminal" evidence="3">
    <location>
        <begin position="138"/>
        <end position="378"/>
    </location>
</feature>
<dbReference type="PANTHER" id="PTHR43377:SF2">
    <property type="entry name" value="BINDING ROSSMANN FOLD OXIDOREDUCTASE, PUTATIVE (AFU_ORTHOLOGUE AFUA_4G00560)-RELATED"/>
    <property type="match status" value="1"/>
</dbReference>
<dbReference type="Gene3D" id="3.40.50.720">
    <property type="entry name" value="NAD(P)-binding Rossmann-like Domain"/>
    <property type="match status" value="1"/>
</dbReference>
<dbReference type="InterPro" id="IPR036291">
    <property type="entry name" value="NAD(P)-bd_dom_sf"/>
</dbReference>
<comment type="caution">
    <text evidence="4">The sequence shown here is derived from an EMBL/GenBank/DDBJ whole genome shotgun (WGS) entry which is preliminary data.</text>
</comment>
<dbReference type="InterPro" id="IPR051450">
    <property type="entry name" value="Gfo/Idh/MocA_Oxidoreductases"/>
</dbReference>
<proteinExistence type="inferred from homology"/>
<dbReference type="Gene3D" id="3.30.360.10">
    <property type="entry name" value="Dihydrodipicolinate Reductase, domain 2"/>
    <property type="match status" value="1"/>
</dbReference>
<gene>
    <name evidence="4" type="ORF">CVD27_10155</name>
</gene>
<dbReference type="PANTHER" id="PTHR43377">
    <property type="entry name" value="BILIVERDIN REDUCTASE A"/>
    <property type="match status" value="1"/>
</dbReference>
<dbReference type="GO" id="GO:0000166">
    <property type="term" value="F:nucleotide binding"/>
    <property type="evidence" value="ECO:0007669"/>
    <property type="project" value="InterPro"/>
</dbReference>
<feature type="domain" description="Gfo/Idh/MocA-like oxidoreductase N-terminal" evidence="2">
    <location>
        <begin position="2"/>
        <end position="124"/>
    </location>
</feature>
<dbReference type="RefSeq" id="WP_101647793.1">
    <property type="nucleotide sequence ID" value="NZ_PGVE01000041.1"/>
</dbReference>
<keyword evidence="5" id="KW-1185">Reference proteome</keyword>
<sequence>MIKAALIGAGSRGMFAYASYALKNPREIQFIAVAEGNSGRRDRFAKDHKIPEEMQFTTWEELLDQPKLCEAILICTHDRMHYKPVMKAIEKGYKILLEKPMSPDPVESLEIAQKAEKYGSLITVCHVMRYSTYFRALKEIIDEQKIGKVISIQWNENVGFWHQAHSFVRGNWRNSIESSPMILQKCCHDMDMLQWLVNAECTKVSSFGSLTYFKEENAPEGSSDRCTTCKVERECIYSAVKMYLNERTDWPANVVSLEPTYEKRLKGLEEGPYGRCVYRCDNDVVDHQVVNLLFDNEVTVAFTMTAFTNEISRTFKIMGTKGEIRGDALKNEIEIKYFTGKVERINPEKVEGGHDGSDTLIMEDFIRQVKESNTNSTTSAMISTKSHLIAFAAEESRLSGKTIDMKEYLDRLNEKKSLV</sequence>
<name>A0A2N5HIL7_9BACI</name>
<dbReference type="InterPro" id="IPR004104">
    <property type="entry name" value="Gfo/Idh/MocA-like_OxRdtase_C"/>
</dbReference>
<evidence type="ECO:0000259" key="3">
    <source>
        <dbReference type="Pfam" id="PF02894"/>
    </source>
</evidence>
<dbReference type="AlphaFoldDB" id="A0A2N5HIL7"/>
<evidence type="ECO:0000313" key="5">
    <source>
        <dbReference type="Proteomes" id="UP000234950"/>
    </source>
</evidence>
<dbReference type="SUPFAM" id="SSF51735">
    <property type="entry name" value="NAD(P)-binding Rossmann-fold domains"/>
    <property type="match status" value="1"/>
</dbReference>
<dbReference type="EMBL" id="PGVE01000041">
    <property type="protein sequence ID" value="PLS05353.1"/>
    <property type="molecule type" value="Genomic_DNA"/>
</dbReference>
<evidence type="ECO:0000313" key="4">
    <source>
        <dbReference type="EMBL" id="PLS05353.1"/>
    </source>
</evidence>
<comment type="similarity">
    <text evidence="1">Belongs to the Gfo/Idh/MocA family.</text>
</comment>
<accession>A0A2N5HIL7</accession>
<dbReference type="Pfam" id="PF02894">
    <property type="entry name" value="GFO_IDH_MocA_C"/>
    <property type="match status" value="1"/>
</dbReference>
<organism evidence="4 5">
    <name type="scientific">Neobacillus cucumis</name>
    <dbReference type="NCBI Taxonomy" id="1740721"/>
    <lineage>
        <taxon>Bacteria</taxon>
        <taxon>Bacillati</taxon>
        <taxon>Bacillota</taxon>
        <taxon>Bacilli</taxon>
        <taxon>Bacillales</taxon>
        <taxon>Bacillaceae</taxon>
        <taxon>Neobacillus</taxon>
    </lineage>
</organism>